<dbReference type="InterPro" id="IPR036860">
    <property type="entry name" value="SH2_dom_sf"/>
</dbReference>
<feature type="non-terminal residue" evidence="4">
    <location>
        <position position="216"/>
    </location>
</feature>
<proteinExistence type="predicted"/>
<evidence type="ECO:0000313" key="5">
    <source>
        <dbReference type="Proteomes" id="UP000545574"/>
    </source>
</evidence>
<name>A0A7K6MI69_PANBI</name>
<dbReference type="SUPFAM" id="SSF50729">
    <property type="entry name" value="PH domain-like"/>
    <property type="match status" value="1"/>
</dbReference>
<dbReference type="Proteomes" id="UP000545574">
    <property type="component" value="Unassembled WGS sequence"/>
</dbReference>
<evidence type="ECO:0000259" key="3">
    <source>
        <dbReference type="PROSITE" id="PS50001"/>
    </source>
</evidence>
<keyword evidence="1 2" id="KW-0727">SH2 domain</keyword>
<comment type="caution">
    <text evidence="4">The sequence shown here is derived from an EMBL/GenBank/DDBJ whole genome shotgun (WGS) entry which is preliminary data.</text>
</comment>
<evidence type="ECO:0000313" key="4">
    <source>
        <dbReference type="EMBL" id="NWW36173.1"/>
    </source>
</evidence>
<dbReference type="Pfam" id="PF00017">
    <property type="entry name" value="SH2"/>
    <property type="match status" value="1"/>
</dbReference>
<dbReference type="InterPro" id="IPR039111">
    <property type="entry name" value="STAP1/STAP2"/>
</dbReference>
<accession>A0A7K6MI69</accession>
<dbReference type="SUPFAM" id="SSF55550">
    <property type="entry name" value="SH2 domain"/>
    <property type="match status" value="1"/>
</dbReference>
<feature type="domain" description="SH2" evidence="3">
    <location>
        <begin position="122"/>
        <end position="216"/>
    </location>
</feature>
<dbReference type="InterPro" id="IPR000980">
    <property type="entry name" value="SH2"/>
</dbReference>
<dbReference type="AlphaFoldDB" id="A0A7K6MI69"/>
<dbReference type="PANTHER" id="PTHR16186:SF11">
    <property type="entry name" value="SIGNAL-TRANSDUCING ADAPTOR PROTEIN 2"/>
    <property type="match status" value="1"/>
</dbReference>
<gene>
    <name evidence="4" type="primary">Stap2</name>
    <name evidence="4" type="ORF">PANBIA_R14231</name>
</gene>
<feature type="non-terminal residue" evidence="4">
    <location>
        <position position="1"/>
    </location>
</feature>
<dbReference type="EMBL" id="VZRT01001200">
    <property type="protein sequence ID" value="NWW36173.1"/>
    <property type="molecule type" value="Genomic_DNA"/>
</dbReference>
<reference evidence="4 5" key="1">
    <citation type="submission" date="2019-09" db="EMBL/GenBank/DDBJ databases">
        <title>Bird 10,000 Genomes (B10K) Project - Family phase.</title>
        <authorList>
            <person name="Zhang G."/>
        </authorList>
    </citation>
    <scope>NUCLEOTIDE SEQUENCE [LARGE SCALE GENOMIC DNA]</scope>
    <source>
        <strain evidence="4">B10K-DU-030-18</strain>
    </source>
</reference>
<evidence type="ECO:0000256" key="1">
    <source>
        <dbReference type="ARBA" id="ARBA00022999"/>
    </source>
</evidence>
<dbReference type="SMART" id="SM00252">
    <property type="entry name" value="SH2"/>
    <property type="match status" value="1"/>
</dbReference>
<dbReference type="PROSITE" id="PS50001">
    <property type="entry name" value="SH2"/>
    <property type="match status" value="1"/>
</dbReference>
<organism evidence="4 5">
    <name type="scientific">Panurus biarmicus</name>
    <name type="common">Bearded tit</name>
    <dbReference type="NCBI Taxonomy" id="181101"/>
    <lineage>
        <taxon>Eukaryota</taxon>
        <taxon>Metazoa</taxon>
        <taxon>Chordata</taxon>
        <taxon>Craniata</taxon>
        <taxon>Vertebrata</taxon>
        <taxon>Euteleostomi</taxon>
        <taxon>Archelosauria</taxon>
        <taxon>Archosauria</taxon>
        <taxon>Dinosauria</taxon>
        <taxon>Saurischia</taxon>
        <taxon>Theropoda</taxon>
        <taxon>Coelurosauria</taxon>
        <taxon>Aves</taxon>
        <taxon>Neognathae</taxon>
        <taxon>Neoaves</taxon>
        <taxon>Telluraves</taxon>
        <taxon>Australaves</taxon>
        <taxon>Passeriformes</taxon>
        <taxon>Sylvioidea</taxon>
        <taxon>Sylviidae</taxon>
        <taxon>Sylviidae incertae sedis</taxon>
        <taxon>Panurus</taxon>
    </lineage>
</organism>
<evidence type="ECO:0000256" key="2">
    <source>
        <dbReference type="PROSITE-ProRule" id="PRU00191"/>
    </source>
</evidence>
<dbReference type="InterPro" id="IPR011993">
    <property type="entry name" value="PH-like_dom_sf"/>
</dbReference>
<dbReference type="PANTHER" id="PTHR16186">
    <property type="entry name" value="SIGNAL-TRANSDUCING ADAPTOR PROTEIN-RELATED"/>
    <property type="match status" value="1"/>
</dbReference>
<sequence>QGYRRVWAGLRGLKLAFYRGPQDQEPLEVLDLGQLVAVQAESRALVLRLRGQEVTMKMESWETQEMWRGFILTMTKMKLPRDLALLPGHTFQLLEALREEGERRDTPVSPVTPVVPSCFFEVTRPEAERLLEQSAGRGNLLLRPGGHGQGVSVTTRQELDGTALLRHYRVKREAQGYVIDVETPHRCSSLAEVVQFFVQSSKGSLQPLDPEYSSHL</sequence>
<protein>
    <submittedName>
        <fullName evidence="4">STAP2 protein</fullName>
    </submittedName>
</protein>
<keyword evidence="5" id="KW-1185">Reference proteome</keyword>
<dbReference type="Gene3D" id="2.30.29.30">
    <property type="entry name" value="Pleckstrin-homology domain (PH domain)/Phosphotyrosine-binding domain (PTB)"/>
    <property type="match status" value="1"/>
</dbReference>
<dbReference type="GO" id="GO:0035591">
    <property type="term" value="F:signaling adaptor activity"/>
    <property type="evidence" value="ECO:0007669"/>
    <property type="project" value="InterPro"/>
</dbReference>
<dbReference type="Gene3D" id="3.30.505.10">
    <property type="entry name" value="SH2 domain"/>
    <property type="match status" value="1"/>
</dbReference>